<protein>
    <recommendedName>
        <fullName evidence="7">Radical SAM core domain-containing protein</fullName>
    </recommendedName>
</protein>
<dbReference type="InterPro" id="IPR040072">
    <property type="entry name" value="Methyltransferase_A"/>
</dbReference>
<comment type="cofactor">
    <cofactor evidence="1">
        <name>[4Fe-4S] cluster</name>
        <dbReference type="ChEBI" id="CHEBI:49883"/>
    </cofactor>
</comment>
<evidence type="ECO:0000256" key="2">
    <source>
        <dbReference type="ARBA" id="ARBA00022485"/>
    </source>
</evidence>
<evidence type="ECO:0000256" key="5">
    <source>
        <dbReference type="ARBA" id="ARBA00023004"/>
    </source>
</evidence>
<dbReference type="CDD" id="cd01335">
    <property type="entry name" value="Radical_SAM"/>
    <property type="match status" value="1"/>
</dbReference>
<evidence type="ECO:0000256" key="4">
    <source>
        <dbReference type="ARBA" id="ARBA00022723"/>
    </source>
</evidence>
<dbReference type="GO" id="GO:0003824">
    <property type="term" value="F:catalytic activity"/>
    <property type="evidence" value="ECO:0007669"/>
    <property type="project" value="InterPro"/>
</dbReference>
<dbReference type="SFLD" id="SFLDS00029">
    <property type="entry name" value="Radical_SAM"/>
    <property type="match status" value="1"/>
</dbReference>
<name>A0A0F9W8E3_9ZZZZ</name>
<dbReference type="GO" id="GO:0070475">
    <property type="term" value="P:rRNA base methylation"/>
    <property type="evidence" value="ECO:0007669"/>
    <property type="project" value="TreeGrafter"/>
</dbReference>
<dbReference type="InterPro" id="IPR013785">
    <property type="entry name" value="Aldolase_TIM"/>
</dbReference>
<comment type="caution">
    <text evidence="8">The sequence shown here is derived from an EMBL/GenBank/DDBJ whole genome shotgun (WGS) entry which is preliminary data.</text>
</comment>
<gene>
    <name evidence="8" type="ORF">LCGC14_0045130</name>
</gene>
<reference evidence="8" key="1">
    <citation type="journal article" date="2015" name="Nature">
        <title>Complex archaea that bridge the gap between prokaryotes and eukaryotes.</title>
        <authorList>
            <person name="Spang A."/>
            <person name="Saw J.H."/>
            <person name="Jorgensen S.L."/>
            <person name="Zaremba-Niedzwiedzka K."/>
            <person name="Martijn J."/>
            <person name="Lind A.E."/>
            <person name="van Eijk R."/>
            <person name="Schleper C."/>
            <person name="Guy L."/>
            <person name="Ettema T.J."/>
        </authorList>
    </citation>
    <scope>NUCLEOTIDE SEQUENCE</scope>
</reference>
<dbReference type="PANTHER" id="PTHR30544:SF5">
    <property type="entry name" value="RADICAL SAM CORE DOMAIN-CONTAINING PROTEIN"/>
    <property type="match status" value="1"/>
</dbReference>
<keyword evidence="6" id="KW-0411">Iron-sulfur</keyword>
<keyword evidence="4" id="KW-0479">Metal-binding</keyword>
<evidence type="ECO:0000256" key="3">
    <source>
        <dbReference type="ARBA" id="ARBA00022691"/>
    </source>
</evidence>
<evidence type="ECO:0000256" key="1">
    <source>
        <dbReference type="ARBA" id="ARBA00001966"/>
    </source>
</evidence>
<dbReference type="Gene3D" id="3.20.20.70">
    <property type="entry name" value="Aldolase class I"/>
    <property type="match status" value="1"/>
</dbReference>
<proteinExistence type="predicted"/>
<dbReference type="GO" id="GO:0051539">
    <property type="term" value="F:4 iron, 4 sulfur cluster binding"/>
    <property type="evidence" value="ECO:0007669"/>
    <property type="project" value="UniProtKB-KW"/>
</dbReference>
<evidence type="ECO:0000313" key="8">
    <source>
        <dbReference type="EMBL" id="KKO08573.1"/>
    </source>
</evidence>
<dbReference type="PROSITE" id="PS51918">
    <property type="entry name" value="RADICAL_SAM"/>
    <property type="match status" value="1"/>
</dbReference>
<keyword evidence="3" id="KW-0949">S-adenosyl-L-methionine</keyword>
<accession>A0A0F9W8E3</accession>
<dbReference type="PANTHER" id="PTHR30544">
    <property type="entry name" value="23S RRNA METHYLTRANSFERASE"/>
    <property type="match status" value="1"/>
</dbReference>
<keyword evidence="5" id="KW-0408">Iron</keyword>
<dbReference type="AlphaFoldDB" id="A0A0F9W8E3"/>
<organism evidence="8">
    <name type="scientific">marine sediment metagenome</name>
    <dbReference type="NCBI Taxonomy" id="412755"/>
    <lineage>
        <taxon>unclassified sequences</taxon>
        <taxon>metagenomes</taxon>
        <taxon>ecological metagenomes</taxon>
    </lineage>
</organism>
<feature type="domain" description="Radical SAM core" evidence="7">
    <location>
        <begin position="36"/>
        <end position="285"/>
    </location>
</feature>
<sequence>MTLEWNRRASEIDASVNFIAKTKDGGALEARFVQRRSEYFIAYLSSQTGCNQSCRFCHLTQLREVSMGQARIADYHAQFAQVLDHYDSLKAPVERMNVNMMARGEPLLNPNFCNEFDRFIAPIRAAAEQRGINYRVNVSSIFPVGAREVDLIKSFAGHPVTFYWSLYSLRQSFRRRWLPKADAPATTLPRLRAWQEATGRDVVIHHALISGENDRLCDHIALRNFLRNSSLKTRLNLVRYNSFGPRTGREASDAAYAQALEVLGEDMPLSGSKIVPRVGRDVAASCGMFLT</sequence>
<dbReference type="GO" id="GO:0030488">
    <property type="term" value="P:tRNA methylation"/>
    <property type="evidence" value="ECO:0007669"/>
    <property type="project" value="TreeGrafter"/>
</dbReference>
<dbReference type="GO" id="GO:0046872">
    <property type="term" value="F:metal ion binding"/>
    <property type="evidence" value="ECO:0007669"/>
    <property type="project" value="UniProtKB-KW"/>
</dbReference>
<dbReference type="InterPro" id="IPR007197">
    <property type="entry name" value="rSAM"/>
</dbReference>
<evidence type="ECO:0000259" key="7">
    <source>
        <dbReference type="PROSITE" id="PS51918"/>
    </source>
</evidence>
<dbReference type="Pfam" id="PF04055">
    <property type="entry name" value="Radical_SAM"/>
    <property type="match status" value="1"/>
</dbReference>
<dbReference type="EMBL" id="LAZR01000009">
    <property type="protein sequence ID" value="KKO08573.1"/>
    <property type="molecule type" value="Genomic_DNA"/>
</dbReference>
<evidence type="ECO:0000256" key="6">
    <source>
        <dbReference type="ARBA" id="ARBA00023014"/>
    </source>
</evidence>
<dbReference type="InterPro" id="IPR058240">
    <property type="entry name" value="rSAM_sf"/>
</dbReference>
<dbReference type="SUPFAM" id="SSF102114">
    <property type="entry name" value="Radical SAM enzymes"/>
    <property type="match status" value="1"/>
</dbReference>
<keyword evidence="2" id="KW-0004">4Fe-4S</keyword>